<comment type="caution">
    <text evidence="13">The sequence shown here is derived from an EMBL/GenBank/DDBJ whole genome shotgun (WGS) entry which is preliminary data.</text>
</comment>
<feature type="compositionally biased region" description="Low complexity" evidence="11">
    <location>
        <begin position="37"/>
        <end position="47"/>
    </location>
</feature>
<evidence type="ECO:0000313" key="14">
    <source>
        <dbReference type="Proteomes" id="UP000245609"/>
    </source>
</evidence>
<evidence type="ECO:0000256" key="11">
    <source>
        <dbReference type="SAM" id="MobiDB-lite"/>
    </source>
</evidence>
<evidence type="ECO:0000313" key="13">
    <source>
        <dbReference type="EMBL" id="PVV04593.1"/>
    </source>
</evidence>
<dbReference type="GO" id="GO:0005524">
    <property type="term" value="F:ATP binding"/>
    <property type="evidence" value="ECO:0007669"/>
    <property type="project" value="UniProtKB-UniRule"/>
</dbReference>
<dbReference type="PROSITE" id="PS50011">
    <property type="entry name" value="PROTEIN_KINASE_DOM"/>
    <property type="match status" value="1"/>
</dbReference>
<evidence type="ECO:0000256" key="5">
    <source>
        <dbReference type="ARBA" id="ARBA00022741"/>
    </source>
</evidence>
<evidence type="ECO:0000256" key="9">
    <source>
        <dbReference type="ARBA" id="ARBA00048367"/>
    </source>
</evidence>
<protein>
    <recommendedName>
        <fullName evidence="12">Protein kinase domain-containing protein</fullName>
    </recommendedName>
</protein>
<comment type="catalytic activity">
    <reaction evidence="9">
        <text>L-seryl-[protein] + ATP = O-phospho-L-seryl-[protein] + ADP + H(+)</text>
        <dbReference type="Rhea" id="RHEA:17989"/>
        <dbReference type="Rhea" id="RHEA-COMP:9863"/>
        <dbReference type="Rhea" id="RHEA-COMP:11604"/>
        <dbReference type="ChEBI" id="CHEBI:15378"/>
        <dbReference type="ChEBI" id="CHEBI:29999"/>
        <dbReference type="ChEBI" id="CHEBI:30616"/>
        <dbReference type="ChEBI" id="CHEBI:83421"/>
        <dbReference type="ChEBI" id="CHEBI:456216"/>
        <dbReference type="EC" id="2.7.11.22"/>
    </reaction>
</comment>
<dbReference type="InterPro" id="IPR011009">
    <property type="entry name" value="Kinase-like_dom_sf"/>
</dbReference>
<keyword evidence="5 10" id="KW-0547">Nucleotide-binding</keyword>
<sequence length="254" mass="29075">MKRARDCSSESFDSLNSHNDQKRRYNPSLPEQDMVPSQDSDASSKLYSSSLIQRPLSSKQSPNYLSQANELSRITSNLKNPNQILQKEVDLPKEHVFVGCSKYTDYSLVQKVGEGTFGEVHRATHLKTGGLVALKRVLMHNEKEGIPITAIREIKILKSLNHPNIVPLIDMVIKHETNNEQNPNSYQSRSSVYMVFPYYEHDLAGLLENPKIKLTIPMVKLYLRQICEGTAYIHQNNILHRDMKGYLFLKYNSL</sequence>
<dbReference type="STRING" id="133381.A0A2T9ZIZ1"/>
<dbReference type="PROSITE" id="PS00107">
    <property type="entry name" value="PROTEIN_KINASE_ATP"/>
    <property type="match status" value="1"/>
</dbReference>
<evidence type="ECO:0000256" key="7">
    <source>
        <dbReference type="ARBA" id="ARBA00022840"/>
    </source>
</evidence>
<dbReference type="GO" id="GO:0004693">
    <property type="term" value="F:cyclin-dependent protein serine/threonine kinase activity"/>
    <property type="evidence" value="ECO:0007669"/>
    <property type="project" value="UniProtKB-EC"/>
</dbReference>
<comment type="catalytic activity">
    <reaction evidence="8">
        <text>L-threonyl-[protein] + ATP = O-phospho-L-threonyl-[protein] + ADP + H(+)</text>
        <dbReference type="Rhea" id="RHEA:46608"/>
        <dbReference type="Rhea" id="RHEA-COMP:11060"/>
        <dbReference type="Rhea" id="RHEA-COMP:11605"/>
        <dbReference type="ChEBI" id="CHEBI:15378"/>
        <dbReference type="ChEBI" id="CHEBI:30013"/>
        <dbReference type="ChEBI" id="CHEBI:30616"/>
        <dbReference type="ChEBI" id="CHEBI:61977"/>
        <dbReference type="ChEBI" id="CHEBI:456216"/>
        <dbReference type="EC" id="2.7.11.22"/>
    </reaction>
</comment>
<dbReference type="PANTHER" id="PTHR24056:SF233">
    <property type="entry name" value="CYCLIN-DEPENDENT KINASE 9"/>
    <property type="match status" value="1"/>
</dbReference>
<feature type="domain" description="Protein kinase" evidence="12">
    <location>
        <begin position="106"/>
        <end position="254"/>
    </location>
</feature>
<evidence type="ECO:0000259" key="12">
    <source>
        <dbReference type="PROSITE" id="PS50011"/>
    </source>
</evidence>
<dbReference type="GO" id="GO:0005634">
    <property type="term" value="C:nucleus"/>
    <property type="evidence" value="ECO:0007669"/>
    <property type="project" value="UniProtKB-SubCell"/>
</dbReference>
<reference evidence="13 14" key="1">
    <citation type="journal article" date="2018" name="MBio">
        <title>Comparative Genomics Reveals the Core Gene Toolbox for the Fungus-Insect Symbiosis.</title>
        <authorList>
            <person name="Wang Y."/>
            <person name="Stata M."/>
            <person name="Wang W."/>
            <person name="Stajich J.E."/>
            <person name="White M.M."/>
            <person name="Moncalvo J.M."/>
        </authorList>
    </citation>
    <scope>NUCLEOTIDE SEQUENCE [LARGE SCALE GENOMIC DNA]</scope>
    <source>
        <strain evidence="13 14">SC-DP-2</strain>
    </source>
</reference>
<dbReference type="InterPro" id="IPR017441">
    <property type="entry name" value="Protein_kinase_ATP_BS"/>
</dbReference>
<feature type="region of interest" description="Disordered" evidence="11">
    <location>
        <begin position="1"/>
        <end position="47"/>
    </location>
</feature>
<accession>A0A2T9ZIZ1</accession>
<feature type="binding site" evidence="10">
    <location>
        <position position="135"/>
    </location>
    <ligand>
        <name>ATP</name>
        <dbReference type="ChEBI" id="CHEBI:30616"/>
    </ligand>
</feature>
<comment type="similarity">
    <text evidence="2">Belongs to the protein kinase superfamily. CMGC Ser/Thr protein kinase family. CDC2/CDKX subfamily.</text>
</comment>
<keyword evidence="3" id="KW-0723">Serine/threonine-protein kinase</keyword>
<dbReference type="Gene3D" id="3.30.200.20">
    <property type="entry name" value="Phosphorylase Kinase, domain 1"/>
    <property type="match status" value="1"/>
</dbReference>
<gene>
    <name evidence="13" type="ORF">BB560_000909</name>
</gene>
<evidence type="ECO:0000256" key="6">
    <source>
        <dbReference type="ARBA" id="ARBA00022777"/>
    </source>
</evidence>
<dbReference type="PANTHER" id="PTHR24056">
    <property type="entry name" value="CELL DIVISION PROTEIN KINASE"/>
    <property type="match status" value="1"/>
</dbReference>
<dbReference type="FunFam" id="3.30.200.20:FF:000124">
    <property type="entry name" value="Cyclin-dependent kinase 4"/>
    <property type="match status" value="1"/>
</dbReference>
<proteinExistence type="inferred from homology"/>
<feature type="compositionally biased region" description="Polar residues" evidence="11">
    <location>
        <begin position="9"/>
        <end position="18"/>
    </location>
</feature>
<dbReference type="OrthoDB" id="1732493at2759"/>
<dbReference type="AlphaFoldDB" id="A0A2T9ZIZ1"/>
<comment type="subcellular location">
    <subcellularLocation>
        <location evidence="1">Nucleus</location>
    </subcellularLocation>
</comment>
<keyword evidence="14" id="KW-1185">Reference proteome</keyword>
<name>A0A2T9ZIZ1_9FUNG</name>
<evidence type="ECO:0000256" key="4">
    <source>
        <dbReference type="ARBA" id="ARBA00022679"/>
    </source>
</evidence>
<keyword evidence="4" id="KW-0808">Transferase</keyword>
<evidence type="ECO:0000256" key="1">
    <source>
        <dbReference type="ARBA" id="ARBA00004123"/>
    </source>
</evidence>
<evidence type="ECO:0000256" key="8">
    <source>
        <dbReference type="ARBA" id="ARBA00047811"/>
    </source>
</evidence>
<dbReference type="Pfam" id="PF00069">
    <property type="entry name" value="Pkinase"/>
    <property type="match status" value="1"/>
</dbReference>
<dbReference type="Proteomes" id="UP000245609">
    <property type="component" value="Unassembled WGS sequence"/>
</dbReference>
<dbReference type="SUPFAM" id="SSF56112">
    <property type="entry name" value="Protein kinase-like (PK-like)"/>
    <property type="match status" value="1"/>
</dbReference>
<dbReference type="InterPro" id="IPR000719">
    <property type="entry name" value="Prot_kinase_dom"/>
</dbReference>
<evidence type="ECO:0000256" key="10">
    <source>
        <dbReference type="PROSITE-ProRule" id="PRU10141"/>
    </source>
</evidence>
<evidence type="ECO:0000256" key="2">
    <source>
        <dbReference type="ARBA" id="ARBA00006485"/>
    </source>
</evidence>
<dbReference type="EMBL" id="MBFS01000104">
    <property type="protein sequence ID" value="PVV04593.1"/>
    <property type="molecule type" value="Genomic_DNA"/>
</dbReference>
<dbReference type="InterPro" id="IPR050108">
    <property type="entry name" value="CDK"/>
</dbReference>
<dbReference type="Gene3D" id="1.10.510.10">
    <property type="entry name" value="Transferase(Phosphotransferase) domain 1"/>
    <property type="match status" value="1"/>
</dbReference>
<keyword evidence="6" id="KW-0418">Kinase</keyword>
<organism evidence="13 14">
    <name type="scientific">Smittium megazygosporum</name>
    <dbReference type="NCBI Taxonomy" id="133381"/>
    <lineage>
        <taxon>Eukaryota</taxon>
        <taxon>Fungi</taxon>
        <taxon>Fungi incertae sedis</taxon>
        <taxon>Zoopagomycota</taxon>
        <taxon>Kickxellomycotina</taxon>
        <taxon>Harpellomycetes</taxon>
        <taxon>Harpellales</taxon>
        <taxon>Legeriomycetaceae</taxon>
        <taxon>Smittium</taxon>
    </lineage>
</organism>
<evidence type="ECO:0000256" key="3">
    <source>
        <dbReference type="ARBA" id="ARBA00022527"/>
    </source>
</evidence>
<keyword evidence="7 10" id="KW-0067">ATP-binding</keyword>